<dbReference type="OrthoDB" id="89482at2157"/>
<dbReference type="GO" id="GO:0004143">
    <property type="term" value="F:ATP-dependent diacylglycerol kinase activity"/>
    <property type="evidence" value="ECO:0007669"/>
    <property type="project" value="InterPro"/>
</dbReference>
<feature type="transmembrane region" description="Helical" evidence="1">
    <location>
        <begin position="21"/>
        <end position="47"/>
    </location>
</feature>
<evidence type="ECO:0000313" key="2">
    <source>
        <dbReference type="EMBL" id="ABL78847.1"/>
    </source>
</evidence>
<evidence type="ECO:0000256" key="1">
    <source>
        <dbReference type="SAM" id="Phobius"/>
    </source>
</evidence>
<dbReference type="KEGG" id="tpe:Tpen_1450"/>
<organism evidence="2 3">
    <name type="scientific">Thermofilum pendens (strain DSM 2475 / Hrk 5)</name>
    <dbReference type="NCBI Taxonomy" id="368408"/>
    <lineage>
        <taxon>Archaea</taxon>
        <taxon>Thermoproteota</taxon>
        <taxon>Thermoprotei</taxon>
        <taxon>Thermofilales</taxon>
        <taxon>Thermofilaceae</taxon>
        <taxon>Thermofilum</taxon>
    </lineage>
</organism>
<dbReference type="PANTHER" id="PTHR31303:SF1">
    <property type="entry name" value="CTP-DEPENDENT DIACYLGLYCEROL KINASE 1"/>
    <property type="match status" value="1"/>
</dbReference>
<dbReference type="RefSeq" id="WP_011753112.1">
    <property type="nucleotide sequence ID" value="NC_008698.1"/>
</dbReference>
<dbReference type="Proteomes" id="UP000000641">
    <property type="component" value="Chromosome"/>
</dbReference>
<name>A1S067_THEPD</name>
<keyword evidence="2" id="KW-0808">Transferase</keyword>
<sequence length="197" mass="20883">MKQETLRELRRKSIHVIPGVLAIPVVVWLGNPIATAIAAFFFALYAVHEAVLRLGLRVEVPIASHTFRVMARREELEGGYFTGTVYFWFSTLLIVALMEPHRAAASVMVSSFGDAAAAVVGREVGGPRLPFNRRKTLAGSAAMFLAAFASCLVAGVPLFPSLVASIVSTLAEAATTSSTLDELTVPAASALTLGLLA</sequence>
<dbReference type="AlphaFoldDB" id="A1S067"/>
<keyword evidence="3" id="KW-1185">Reference proteome</keyword>
<keyword evidence="1" id="KW-0812">Transmembrane</keyword>
<feature type="transmembrane region" description="Helical" evidence="1">
    <location>
        <begin position="137"/>
        <end position="159"/>
    </location>
</feature>
<feature type="transmembrane region" description="Helical" evidence="1">
    <location>
        <begin position="78"/>
        <end position="98"/>
    </location>
</feature>
<keyword evidence="1" id="KW-0472">Membrane</keyword>
<dbReference type="EnsemblBacteria" id="ABL78847">
    <property type="protein sequence ID" value="ABL78847"/>
    <property type="gene ID" value="Tpen_1450"/>
</dbReference>
<dbReference type="eggNOG" id="arCOG01880">
    <property type="taxonomic scope" value="Archaea"/>
</dbReference>
<protein>
    <submittedName>
        <fullName evidence="2">Phosphatidate cytidylyltransferase</fullName>
    </submittedName>
</protein>
<keyword evidence="1" id="KW-1133">Transmembrane helix</keyword>
<dbReference type="PANTHER" id="PTHR31303">
    <property type="entry name" value="CTP-DEPENDENT DIACYLGLYCEROL KINASE 1"/>
    <property type="match status" value="1"/>
</dbReference>
<proteinExistence type="predicted"/>
<evidence type="ECO:0000313" key="3">
    <source>
        <dbReference type="Proteomes" id="UP000000641"/>
    </source>
</evidence>
<dbReference type="InterPro" id="IPR037997">
    <property type="entry name" value="Dgk1-like"/>
</dbReference>
<dbReference type="GO" id="GO:0016779">
    <property type="term" value="F:nucleotidyltransferase activity"/>
    <property type="evidence" value="ECO:0007669"/>
    <property type="project" value="UniProtKB-KW"/>
</dbReference>
<dbReference type="GeneID" id="4601159"/>
<dbReference type="STRING" id="368408.Tpen_1450"/>
<dbReference type="EMBL" id="CP000505">
    <property type="protein sequence ID" value="ABL78847.1"/>
    <property type="molecule type" value="Genomic_DNA"/>
</dbReference>
<dbReference type="HOGENOM" id="CLU_1381481_0_0_2"/>
<gene>
    <name evidence="2" type="ordered locus">Tpen_1450</name>
</gene>
<keyword evidence="2" id="KW-0548">Nucleotidyltransferase</keyword>
<reference evidence="3" key="1">
    <citation type="journal article" date="2008" name="J. Bacteriol.">
        <title>Genome sequence of Thermofilum pendens reveals an exceptional loss of biosynthetic pathways without genome reduction.</title>
        <authorList>
            <person name="Anderson I."/>
            <person name="Rodriguez J."/>
            <person name="Susanti D."/>
            <person name="Porat I."/>
            <person name="Reich C."/>
            <person name="Ulrich L.E."/>
            <person name="Elkins J.G."/>
            <person name="Mavromatis K."/>
            <person name="Lykidis A."/>
            <person name="Kim E."/>
            <person name="Thompson L.S."/>
            <person name="Nolan M."/>
            <person name="Land M."/>
            <person name="Copeland A."/>
            <person name="Lapidus A."/>
            <person name="Lucas S."/>
            <person name="Detter C."/>
            <person name="Zhulin I.B."/>
            <person name="Olsen G.J."/>
            <person name="Whitman W."/>
            <person name="Mukhopadhyay B."/>
            <person name="Bristow J."/>
            <person name="Kyrpides N."/>
        </authorList>
    </citation>
    <scope>NUCLEOTIDE SEQUENCE [LARGE SCALE GENOMIC DNA]</scope>
    <source>
        <strain evidence="3">DSM 2475 / Hrk 5</strain>
    </source>
</reference>
<accession>A1S067</accession>